<evidence type="ECO:0000259" key="7">
    <source>
        <dbReference type="Pfam" id="PF20684"/>
    </source>
</evidence>
<feature type="transmembrane region" description="Helical" evidence="6">
    <location>
        <begin position="132"/>
        <end position="159"/>
    </location>
</feature>
<gene>
    <name evidence="8" type="ORF">PAC_20138</name>
</gene>
<sequence length="324" mass="37097">MGEDSRKTIIMVTVFGFCGAFLMLSRLAMRKVRRQKFNLSDYLTMVALACLASRTGFTTVVVLWGNNNLTDTYRAWNEFTALEIHQREVGSKLTLVNRINYNTYIWIQKAIVLLLYRRMLDGLPQPHHIMNFYWGFLASTYIVVQSVTFVECHPFYLYWQVMPPPGKCPKALVQLIVFVTLNIVTDILLIILPMPWLIRMKASLKQRLSLVGLFSIGFLLIAVAIARLPIYGNGTSQVNRNTWGSIEEFAAAFVANVPTLFALRHRPATADNTSFCNRRHSDMTELRKRADEGIMVTHCIELQRDTIKDSKDPEGFEVVCFEEV</sequence>
<evidence type="ECO:0000256" key="1">
    <source>
        <dbReference type="ARBA" id="ARBA00004141"/>
    </source>
</evidence>
<keyword evidence="9" id="KW-1185">Reference proteome</keyword>
<comment type="similarity">
    <text evidence="5">Belongs to the SAT4 family.</text>
</comment>
<reference evidence="8 9" key="1">
    <citation type="submission" date="2016-03" db="EMBL/GenBank/DDBJ databases">
        <authorList>
            <person name="Ploux O."/>
        </authorList>
    </citation>
    <scope>NUCLEOTIDE SEQUENCE [LARGE SCALE GENOMIC DNA]</scope>
    <source>
        <strain evidence="8 9">UAMH 11012</strain>
    </source>
</reference>
<dbReference type="Pfam" id="PF20684">
    <property type="entry name" value="Fung_rhodopsin"/>
    <property type="match status" value="1"/>
</dbReference>
<keyword evidence="3 6" id="KW-1133">Transmembrane helix</keyword>
<evidence type="ECO:0000256" key="6">
    <source>
        <dbReference type="SAM" id="Phobius"/>
    </source>
</evidence>
<dbReference type="OrthoDB" id="3903189at2759"/>
<organism evidence="8 9">
    <name type="scientific">Phialocephala subalpina</name>
    <dbReference type="NCBI Taxonomy" id="576137"/>
    <lineage>
        <taxon>Eukaryota</taxon>
        <taxon>Fungi</taxon>
        <taxon>Dikarya</taxon>
        <taxon>Ascomycota</taxon>
        <taxon>Pezizomycotina</taxon>
        <taxon>Leotiomycetes</taxon>
        <taxon>Helotiales</taxon>
        <taxon>Mollisiaceae</taxon>
        <taxon>Phialocephala</taxon>
        <taxon>Phialocephala fortinii species complex</taxon>
    </lineage>
</organism>
<feature type="transmembrane region" description="Helical" evidence="6">
    <location>
        <begin position="6"/>
        <end position="24"/>
    </location>
</feature>
<evidence type="ECO:0000313" key="8">
    <source>
        <dbReference type="EMBL" id="CZR70237.1"/>
    </source>
</evidence>
<feature type="transmembrane region" description="Helical" evidence="6">
    <location>
        <begin position="210"/>
        <end position="230"/>
    </location>
</feature>
<dbReference type="Proteomes" id="UP000184330">
    <property type="component" value="Unassembled WGS sequence"/>
</dbReference>
<feature type="transmembrane region" description="Helical" evidence="6">
    <location>
        <begin position="45"/>
        <end position="64"/>
    </location>
</feature>
<feature type="transmembrane region" description="Helical" evidence="6">
    <location>
        <begin position="171"/>
        <end position="198"/>
    </location>
</feature>
<dbReference type="PANTHER" id="PTHR33048:SF166">
    <property type="entry name" value="PTH11-LIKE INTEGRAL MEMBRANE PROTEIN"/>
    <property type="match status" value="1"/>
</dbReference>
<dbReference type="AlphaFoldDB" id="A0A1L7XYY7"/>
<evidence type="ECO:0000256" key="4">
    <source>
        <dbReference type="ARBA" id="ARBA00023136"/>
    </source>
</evidence>
<dbReference type="PANTHER" id="PTHR33048">
    <property type="entry name" value="PTH11-LIKE INTEGRAL MEMBRANE PROTEIN (AFU_ORTHOLOGUE AFUA_5G11245)"/>
    <property type="match status" value="1"/>
</dbReference>
<protein>
    <recommendedName>
        <fullName evidence="7">Rhodopsin domain-containing protein</fullName>
    </recommendedName>
</protein>
<accession>A0A1L7XYY7</accession>
<dbReference type="InterPro" id="IPR049326">
    <property type="entry name" value="Rhodopsin_dom_fungi"/>
</dbReference>
<evidence type="ECO:0000256" key="2">
    <source>
        <dbReference type="ARBA" id="ARBA00022692"/>
    </source>
</evidence>
<evidence type="ECO:0000256" key="5">
    <source>
        <dbReference type="ARBA" id="ARBA00038359"/>
    </source>
</evidence>
<dbReference type="STRING" id="576137.A0A1L7XYY7"/>
<evidence type="ECO:0000256" key="3">
    <source>
        <dbReference type="ARBA" id="ARBA00022989"/>
    </source>
</evidence>
<dbReference type="InterPro" id="IPR052337">
    <property type="entry name" value="SAT4-like"/>
</dbReference>
<dbReference type="GO" id="GO:0016020">
    <property type="term" value="C:membrane"/>
    <property type="evidence" value="ECO:0007669"/>
    <property type="project" value="UniProtKB-SubCell"/>
</dbReference>
<dbReference type="EMBL" id="FJOG01000110">
    <property type="protein sequence ID" value="CZR70237.1"/>
    <property type="molecule type" value="Genomic_DNA"/>
</dbReference>
<proteinExistence type="inferred from homology"/>
<evidence type="ECO:0000313" key="9">
    <source>
        <dbReference type="Proteomes" id="UP000184330"/>
    </source>
</evidence>
<name>A0A1L7XYY7_9HELO</name>
<feature type="domain" description="Rhodopsin" evidence="7">
    <location>
        <begin position="26"/>
        <end position="263"/>
    </location>
</feature>
<comment type="subcellular location">
    <subcellularLocation>
        <location evidence="1">Membrane</location>
        <topology evidence="1">Multi-pass membrane protein</topology>
    </subcellularLocation>
</comment>
<keyword evidence="2 6" id="KW-0812">Transmembrane</keyword>
<keyword evidence="4 6" id="KW-0472">Membrane</keyword>